<keyword evidence="5" id="KW-1185">Reference proteome</keyword>
<reference evidence="4" key="2">
    <citation type="submission" date="2023-06" db="EMBL/GenBank/DDBJ databases">
        <authorList>
            <person name="Ma L."/>
            <person name="Liu K.-W."/>
            <person name="Li Z."/>
            <person name="Hsiao Y.-Y."/>
            <person name="Qi Y."/>
            <person name="Fu T."/>
            <person name="Tang G."/>
            <person name="Zhang D."/>
            <person name="Sun W.-H."/>
            <person name="Liu D.-K."/>
            <person name="Li Y."/>
            <person name="Chen G.-Z."/>
            <person name="Liu X.-D."/>
            <person name="Liao X.-Y."/>
            <person name="Jiang Y.-T."/>
            <person name="Yu X."/>
            <person name="Hao Y."/>
            <person name="Huang J."/>
            <person name="Zhao X.-W."/>
            <person name="Ke S."/>
            <person name="Chen Y.-Y."/>
            <person name="Wu W.-L."/>
            <person name="Hsu J.-L."/>
            <person name="Lin Y.-F."/>
            <person name="Huang M.-D."/>
            <person name="Li C.-Y."/>
            <person name="Huang L."/>
            <person name="Wang Z.-W."/>
            <person name="Zhao X."/>
            <person name="Zhong W.-Y."/>
            <person name="Peng D.-H."/>
            <person name="Ahmad S."/>
            <person name="Lan S."/>
            <person name="Zhang J.-S."/>
            <person name="Tsai W.-C."/>
            <person name="Van De Peer Y."/>
            <person name="Liu Z.-J."/>
        </authorList>
    </citation>
    <scope>NUCLEOTIDE SEQUENCE</scope>
    <source>
        <strain evidence="4">SCP</strain>
        <tissue evidence="4">Leaves</tissue>
    </source>
</reference>
<dbReference type="AlphaFoldDB" id="A0AAV9BQA1"/>
<dbReference type="EMBL" id="JAUJYN010000002">
    <property type="protein sequence ID" value="KAK1278496.1"/>
    <property type="molecule type" value="Genomic_DNA"/>
</dbReference>
<keyword evidence="2" id="KW-0472">Membrane</keyword>
<feature type="region of interest" description="Disordered" evidence="1">
    <location>
        <begin position="173"/>
        <end position="208"/>
    </location>
</feature>
<evidence type="ECO:0000256" key="1">
    <source>
        <dbReference type="SAM" id="MobiDB-lite"/>
    </source>
</evidence>
<organism evidence="4 5">
    <name type="scientific">Acorus gramineus</name>
    <name type="common">Dwarf sweet flag</name>
    <dbReference type="NCBI Taxonomy" id="55184"/>
    <lineage>
        <taxon>Eukaryota</taxon>
        <taxon>Viridiplantae</taxon>
        <taxon>Streptophyta</taxon>
        <taxon>Embryophyta</taxon>
        <taxon>Tracheophyta</taxon>
        <taxon>Spermatophyta</taxon>
        <taxon>Magnoliopsida</taxon>
        <taxon>Liliopsida</taxon>
        <taxon>Acoraceae</taxon>
        <taxon>Acorus</taxon>
    </lineage>
</organism>
<dbReference type="GO" id="GO:0016413">
    <property type="term" value="F:O-acetyltransferase activity"/>
    <property type="evidence" value="ECO:0007669"/>
    <property type="project" value="InterPro"/>
</dbReference>
<accession>A0AAV9BQA1</accession>
<feature type="compositionally biased region" description="Acidic residues" evidence="1">
    <location>
        <begin position="178"/>
        <end position="202"/>
    </location>
</feature>
<proteinExistence type="predicted"/>
<protein>
    <recommendedName>
        <fullName evidence="3">Trichome birefringence-like N-terminal domain-containing protein</fullName>
    </recommendedName>
</protein>
<keyword evidence="2" id="KW-1133">Transmembrane helix</keyword>
<dbReference type="PANTHER" id="PTHR32285:SF19">
    <property type="entry name" value="PROTEIN TRICHOME BIREFRINGENCE-LIKE 6"/>
    <property type="match status" value="1"/>
</dbReference>
<evidence type="ECO:0000313" key="5">
    <source>
        <dbReference type="Proteomes" id="UP001179952"/>
    </source>
</evidence>
<dbReference type="Pfam" id="PF14416">
    <property type="entry name" value="PMR5N"/>
    <property type="match status" value="1"/>
</dbReference>
<reference evidence="4" key="1">
    <citation type="journal article" date="2023" name="Nat. Commun.">
        <title>Diploid and tetraploid genomes of Acorus and the evolution of monocots.</title>
        <authorList>
            <person name="Ma L."/>
            <person name="Liu K.W."/>
            <person name="Li Z."/>
            <person name="Hsiao Y.Y."/>
            <person name="Qi Y."/>
            <person name="Fu T."/>
            <person name="Tang G.D."/>
            <person name="Zhang D."/>
            <person name="Sun W.H."/>
            <person name="Liu D.K."/>
            <person name="Li Y."/>
            <person name="Chen G.Z."/>
            <person name="Liu X.D."/>
            <person name="Liao X.Y."/>
            <person name="Jiang Y.T."/>
            <person name="Yu X."/>
            <person name="Hao Y."/>
            <person name="Huang J."/>
            <person name="Zhao X.W."/>
            <person name="Ke S."/>
            <person name="Chen Y.Y."/>
            <person name="Wu W.L."/>
            <person name="Hsu J.L."/>
            <person name="Lin Y.F."/>
            <person name="Huang M.D."/>
            <person name="Li C.Y."/>
            <person name="Huang L."/>
            <person name="Wang Z.W."/>
            <person name="Zhao X."/>
            <person name="Zhong W.Y."/>
            <person name="Peng D.H."/>
            <person name="Ahmad S."/>
            <person name="Lan S."/>
            <person name="Zhang J.S."/>
            <person name="Tsai W.C."/>
            <person name="Van de Peer Y."/>
            <person name="Liu Z.J."/>
        </authorList>
    </citation>
    <scope>NUCLEOTIDE SEQUENCE</scope>
    <source>
        <strain evidence="4">SCP</strain>
    </source>
</reference>
<sequence length="309" mass="34977">MERQRSFTLKPTRFLVLSFTVSSSMLFCFFFSSWVFHETTPLKSHFHFSPVETKVENLRGVDEISSFTVVKNVDLGDTHLRKNGGGGGVLGETLFRGTVKDDILEGTHLRRVTNSSEGDLDLEGTHLGESVGSSGQALDSVRETQNPVFGDTHLRDSVDPPEWAVDSVIEAGDRIIEDNDDSSDEEDEEFTVEESDESETSSEQDWAVKDENISSSVGTPTSSGGTIQTVGTEKCDIFNGRWVFDENYPLYSNSTCPYIDEGFSCESNGRLDRNYMKWRWQPHHCDIPRYIIHLIHLFLAWFSKLYREM</sequence>
<name>A0AAV9BQA1_ACOGR</name>
<evidence type="ECO:0000313" key="4">
    <source>
        <dbReference type="EMBL" id="KAK1278496.1"/>
    </source>
</evidence>
<dbReference type="GO" id="GO:0005794">
    <property type="term" value="C:Golgi apparatus"/>
    <property type="evidence" value="ECO:0007669"/>
    <property type="project" value="TreeGrafter"/>
</dbReference>
<dbReference type="InterPro" id="IPR029962">
    <property type="entry name" value="TBL"/>
</dbReference>
<keyword evidence="2" id="KW-0812">Transmembrane</keyword>
<dbReference type="Proteomes" id="UP001179952">
    <property type="component" value="Unassembled WGS sequence"/>
</dbReference>
<feature type="region of interest" description="Disordered" evidence="1">
    <location>
        <begin position="115"/>
        <end position="138"/>
    </location>
</feature>
<dbReference type="InterPro" id="IPR025846">
    <property type="entry name" value="TBL_N"/>
</dbReference>
<feature type="domain" description="Trichome birefringence-like N-terminal" evidence="3">
    <location>
        <begin position="233"/>
        <end position="286"/>
    </location>
</feature>
<evidence type="ECO:0000259" key="3">
    <source>
        <dbReference type="Pfam" id="PF14416"/>
    </source>
</evidence>
<feature type="transmembrane region" description="Helical" evidence="2">
    <location>
        <begin position="12"/>
        <end position="36"/>
    </location>
</feature>
<gene>
    <name evidence="4" type="ORF">QJS04_geneDACA007079</name>
</gene>
<dbReference type="PANTHER" id="PTHR32285">
    <property type="entry name" value="PROTEIN TRICHOME BIREFRINGENCE-LIKE 9-RELATED"/>
    <property type="match status" value="1"/>
</dbReference>
<comment type="caution">
    <text evidence="4">The sequence shown here is derived from an EMBL/GenBank/DDBJ whole genome shotgun (WGS) entry which is preliminary data.</text>
</comment>
<evidence type="ECO:0000256" key="2">
    <source>
        <dbReference type="SAM" id="Phobius"/>
    </source>
</evidence>